<comment type="caution">
    <text evidence="1">The sequence shown here is derived from an EMBL/GenBank/DDBJ whole genome shotgun (WGS) entry which is preliminary data.</text>
</comment>
<proteinExistence type="predicted"/>
<gene>
    <name evidence="1" type="ORF">LCGC14_2156970</name>
</gene>
<dbReference type="AlphaFoldDB" id="A0A0F9G6U0"/>
<reference evidence="1" key="1">
    <citation type="journal article" date="2015" name="Nature">
        <title>Complex archaea that bridge the gap between prokaryotes and eukaryotes.</title>
        <authorList>
            <person name="Spang A."/>
            <person name="Saw J.H."/>
            <person name="Jorgensen S.L."/>
            <person name="Zaremba-Niedzwiedzka K."/>
            <person name="Martijn J."/>
            <person name="Lind A.E."/>
            <person name="van Eijk R."/>
            <person name="Schleper C."/>
            <person name="Guy L."/>
            <person name="Ettema T.J."/>
        </authorList>
    </citation>
    <scope>NUCLEOTIDE SEQUENCE</scope>
</reference>
<accession>A0A0F9G6U0</accession>
<organism evidence="1">
    <name type="scientific">marine sediment metagenome</name>
    <dbReference type="NCBI Taxonomy" id="412755"/>
    <lineage>
        <taxon>unclassified sequences</taxon>
        <taxon>metagenomes</taxon>
        <taxon>ecological metagenomes</taxon>
    </lineage>
</organism>
<evidence type="ECO:0000313" key="1">
    <source>
        <dbReference type="EMBL" id="KKL65235.1"/>
    </source>
</evidence>
<dbReference type="EMBL" id="LAZR01027599">
    <property type="protein sequence ID" value="KKL65235.1"/>
    <property type="molecule type" value="Genomic_DNA"/>
</dbReference>
<sequence length="89" mass="9989">MTGATHPPQPVDWAPYKAKAADYESLEGWMYRVACYVVNCDLEQARAVAQIALALSAERRCVWHAVWIFHGRRGECPCAACQRPSRVTP</sequence>
<name>A0A0F9G6U0_9ZZZZ</name>
<protein>
    <submittedName>
        <fullName evidence="1">Uncharacterized protein</fullName>
    </submittedName>
</protein>